<comment type="caution">
    <text evidence="1">The sequence shown here is derived from an EMBL/GenBank/DDBJ whole genome shotgun (WGS) entry which is preliminary data.</text>
</comment>
<proteinExistence type="predicted"/>
<dbReference type="AlphaFoldDB" id="A0A511TH37"/>
<accession>A0A511TH37</accession>
<dbReference type="Proteomes" id="UP000321514">
    <property type="component" value="Unassembled WGS sequence"/>
</dbReference>
<dbReference type="STRING" id="1334629.MFUL124B02_31420"/>
<organism evidence="1 2">
    <name type="scientific">Myxococcus fulvus</name>
    <dbReference type="NCBI Taxonomy" id="33"/>
    <lineage>
        <taxon>Bacteria</taxon>
        <taxon>Pseudomonadati</taxon>
        <taxon>Myxococcota</taxon>
        <taxon>Myxococcia</taxon>
        <taxon>Myxococcales</taxon>
        <taxon>Cystobacterineae</taxon>
        <taxon>Myxococcaceae</taxon>
        <taxon>Myxococcus</taxon>
    </lineage>
</organism>
<protein>
    <submittedName>
        <fullName evidence="1">Uncharacterized protein</fullName>
    </submittedName>
</protein>
<dbReference type="EMBL" id="BJXR01000083">
    <property type="protein sequence ID" value="GEN13489.1"/>
    <property type="molecule type" value="Genomic_DNA"/>
</dbReference>
<evidence type="ECO:0000313" key="1">
    <source>
        <dbReference type="EMBL" id="GEN13489.1"/>
    </source>
</evidence>
<name>A0A511TH37_MYXFU</name>
<gene>
    <name evidence="1" type="ORF">MFU01_85260</name>
</gene>
<sequence length="135" mass="14134">MGGGFRPEFVAGVCLASATRMTSSKSLSRVQGRVVPGWTWLVAVVLLAGCRGPEGEPSPSSHAPLSLKGDQALGPECEGVELTCPEGYSCAWFDLGAGREIRCVQSPAICDLFTCSSGECMVLESHPLQIRCSGS</sequence>
<reference evidence="1 2" key="1">
    <citation type="submission" date="2019-07" db="EMBL/GenBank/DDBJ databases">
        <title>Whole genome shotgun sequence of Myxococcus fulvus NBRC 100333.</title>
        <authorList>
            <person name="Hosoyama A."/>
            <person name="Uohara A."/>
            <person name="Ohji S."/>
            <person name="Ichikawa N."/>
        </authorList>
    </citation>
    <scope>NUCLEOTIDE SEQUENCE [LARGE SCALE GENOMIC DNA]</scope>
    <source>
        <strain evidence="1 2">NBRC 100333</strain>
    </source>
</reference>
<evidence type="ECO:0000313" key="2">
    <source>
        <dbReference type="Proteomes" id="UP000321514"/>
    </source>
</evidence>